<evidence type="ECO:0000256" key="4">
    <source>
        <dbReference type="RuleBase" id="RU000389"/>
    </source>
</evidence>
<evidence type="ECO:0000256" key="2">
    <source>
        <dbReference type="ARBA" id="ARBA00011156"/>
    </source>
</evidence>
<dbReference type="OrthoDB" id="5296638at2"/>
<dbReference type="PANTHER" id="PTHR30093:SF34">
    <property type="entry name" value="PREPILIN PEPTIDASE-DEPENDENT PROTEIN D"/>
    <property type="match status" value="1"/>
</dbReference>
<reference evidence="6 7" key="1">
    <citation type="journal article" date="2010" name="J. Bacteriol.">
        <title>Genome sequence of the oligotrophic marine Gammaproteobacterium HTCC2143, isolated from the Oregon Coast.</title>
        <authorList>
            <person name="Oh H.M."/>
            <person name="Kang I."/>
            <person name="Ferriera S."/>
            <person name="Giovannoni S.J."/>
            <person name="Cho J.C."/>
        </authorList>
    </citation>
    <scope>NUCLEOTIDE SEQUENCE [LARGE SCALE GENOMIC DNA]</scope>
    <source>
        <strain evidence="6 7">HTCC2143</strain>
    </source>
</reference>
<dbReference type="InterPro" id="IPR012902">
    <property type="entry name" value="N_methyl_site"/>
</dbReference>
<keyword evidence="3" id="KW-0488">Methylation</keyword>
<gene>
    <name evidence="6" type="ORF">GP2143_00627</name>
</gene>
<dbReference type="EMBL" id="AAVT01000007">
    <property type="protein sequence ID" value="EAW30598.1"/>
    <property type="molecule type" value="Genomic_DNA"/>
</dbReference>
<keyword evidence="5" id="KW-0472">Membrane</keyword>
<dbReference type="GO" id="GO:0009289">
    <property type="term" value="C:pilus"/>
    <property type="evidence" value="ECO:0007669"/>
    <property type="project" value="InterPro"/>
</dbReference>
<dbReference type="PROSITE" id="PS00409">
    <property type="entry name" value="PROKAR_NTER_METHYL"/>
    <property type="match status" value="1"/>
</dbReference>
<dbReference type="STRING" id="247633.GP2143_00627"/>
<proteinExistence type="inferred from homology"/>
<keyword evidence="4" id="KW-0281">Fimbrium</keyword>
<dbReference type="eggNOG" id="COG4969">
    <property type="taxonomic scope" value="Bacteria"/>
</dbReference>
<dbReference type="AlphaFoldDB" id="A0YF03"/>
<evidence type="ECO:0000256" key="3">
    <source>
        <dbReference type="ARBA" id="ARBA00022481"/>
    </source>
</evidence>
<dbReference type="GO" id="GO:0015628">
    <property type="term" value="P:protein secretion by the type II secretion system"/>
    <property type="evidence" value="ECO:0007669"/>
    <property type="project" value="InterPro"/>
</dbReference>
<organism evidence="6 7">
    <name type="scientific">marine gamma proteobacterium HTCC2143</name>
    <dbReference type="NCBI Taxonomy" id="247633"/>
    <lineage>
        <taxon>Bacteria</taxon>
        <taxon>Pseudomonadati</taxon>
        <taxon>Pseudomonadota</taxon>
        <taxon>Gammaproteobacteria</taxon>
        <taxon>Cellvibrionales</taxon>
        <taxon>Spongiibacteraceae</taxon>
        <taxon>BD1-7 clade</taxon>
    </lineage>
</organism>
<keyword evidence="5" id="KW-0812">Transmembrane</keyword>
<sequence>MKNTQSGFTLIELMIVIAIIGILASVAIPQYQVYTQRTEATTALSSIRTVQLAVQEYYSVNGELPALFTDLASTGINTTALTQIADGTALISGVAVADVTAAITITFDVTATGELGGKTLIVTPTESNNVITFGIATGADGGTLDIKYRPNL</sequence>
<evidence type="ECO:0000256" key="5">
    <source>
        <dbReference type="SAM" id="Phobius"/>
    </source>
</evidence>
<evidence type="ECO:0008006" key="8">
    <source>
        <dbReference type="Google" id="ProtNLM"/>
    </source>
</evidence>
<comment type="similarity">
    <text evidence="1 4">Belongs to the N-Me-Phe pilin family.</text>
</comment>
<dbReference type="PRINTS" id="PR00813">
    <property type="entry name" value="BCTERIALGSPG"/>
</dbReference>
<dbReference type="Proteomes" id="UP000004931">
    <property type="component" value="Unassembled WGS sequence"/>
</dbReference>
<dbReference type="InterPro" id="IPR000983">
    <property type="entry name" value="Bac_GSPG_pilin"/>
</dbReference>
<protein>
    <recommendedName>
        <fullName evidence="8">Pilin</fullName>
    </recommendedName>
</protein>
<comment type="caution">
    <text evidence="6">The sequence shown here is derived from an EMBL/GenBank/DDBJ whole genome shotgun (WGS) entry which is preliminary data.</text>
</comment>
<dbReference type="Pfam" id="PF07963">
    <property type="entry name" value="N_methyl"/>
    <property type="match status" value="1"/>
</dbReference>
<dbReference type="InterPro" id="IPR001082">
    <property type="entry name" value="Pilin"/>
</dbReference>
<keyword evidence="7" id="KW-1185">Reference proteome</keyword>
<feature type="transmembrane region" description="Helical" evidence="5">
    <location>
        <begin position="7"/>
        <end position="28"/>
    </location>
</feature>
<keyword evidence="5" id="KW-1133">Transmembrane helix</keyword>
<name>A0YF03_9GAMM</name>
<dbReference type="GO" id="GO:0007155">
    <property type="term" value="P:cell adhesion"/>
    <property type="evidence" value="ECO:0007669"/>
    <property type="project" value="InterPro"/>
</dbReference>
<dbReference type="GO" id="GO:0015627">
    <property type="term" value="C:type II protein secretion system complex"/>
    <property type="evidence" value="ECO:0007669"/>
    <property type="project" value="InterPro"/>
</dbReference>
<evidence type="ECO:0000313" key="7">
    <source>
        <dbReference type="Proteomes" id="UP000004931"/>
    </source>
</evidence>
<dbReference type="SUPFAM" id="SSF54523">
    <property type="entry name" value="Pili subunits"/>
    <property type="match status" value="1"/>
</dbReference>
<dbReference type="NCBIfam" id="TIGR02532">
    <property type="entry name" value="IV_pilin_GFxxxE"/>
    <property type="match status" value="1"/>
</dbReference>
<comment type="subunit">
    <text evidence="2">The pili are polar flexible filaments of about 5.4 nanometers diameter and 2.5 micrometers average length; they consist of only a single polypeptide chain arranged in a helical configuration of five subunits per turn in the assembled pilus.</text>
</comment>
<accession>A0YF03</accession>
<dbReference type="PANTHER" id="PTHR30093">
    <property type="entry name" value="GENERAL SECRETION PATHWAY PROTEIN G"/>
    <property type="match status" value="1"/>
</dbReference>
<dbReference type="InterPro" id="IPR045584">
    <property type="entry name" value="Pilin-like"/>
</dbReference>
<evidence type="ECO:0000256" key="1">
    <source>
        <dbReference type="ARBA" id="ARBA00005233"/>
    </source>
</evidence>
<dbReference type="Pfam" id="PF00114">
    <property type="entry name" value="Pilin"/>
    <property type="match status" value="1"/>
</dbReference>
<dbReference type="Gene3D" id="3.30.700.10">
    <property type="entry name" value="Glycoprotein, Type 4 Pilin"/>
    <property type="match status" value="1"/>
</dbReference>
<evidence type="ECO:0000313" key="6">
    <source>
        <dbReference type="EMBL" id="EAW30598.1"/>
    </source>
</evidence>